<accession>A0A4E0PUY1</accession>
<dbReference type="Proteomes" id="UP000297295">
    <property type="component" value="Unassembled WGS sequence"/>
</dbReference>
<gene>
    <name evidence="1" type="ORF">CUN85_11415</name>
</gene>
<keyword evidence="2" id="KW-1185">Reference proteome</keyword>
<organism evidence="1 2">
    <name type="scientific">Methanolobus halotolerans</name>
    <dbReference type="NCBI Taxonomy" id="2052935"/>
    <lineage>
        <taxon>Archaea</taxon>
        <taxon>Methanobacteriati</taxon>
        <taxon>Methanobacteriota</taxon>
        <taxon>Stenosarchaea group</taxon>
        <taxon>Methanomicrobia</taxon>
        <taxon>Methanosarcinales</taxon>
        <taxon>Methanosarcinaceae</taxon>
        <taxon>Methanolobus</taxon>
    </lineage>
</organism>
<comment type="caution">
    <text evidence="1">The sequence shown here is derived from an EMBL/GenBank/DDBJ whole genome shotgun (WGS) entry which is preliminary data.</text>
</comment>
<sequence>MGWSKRGGYAGRPIGSTKDRYWLSEGHMERRFNHAMDVCRSTLDRVGQCPKCHKETSICIEAGVTTKLGARSWWKCSECRHENTREISPERMAEYYAEDLTSMEDARSSEATA</sequence>
<dbReference type="EMBL" id="PGGK01000016">
    <property type="protein sequence ID" value="TGC07406.1"/>
    <property type="molecule type" value="Genomic_DNA"/>
</dbReference>
<proteinExistence type="predicted"/>
<reference evidence="1 2" key="1">
    <citation type="submission" date="2017-11" db="EMBL/GenBank/DDBJ databases">
        <title>Isolation and Characterization of Methanogenic Archaea from Saline Meromictic Lake at Siberia.</title>
        <authorList>
            <person name="Shen Y."/>
            <person name="Huang H.-H."/>
            <person name="Lai M.-C."/>
            <person name="Chen S.-C."/>
        </authorList>
    </citation>
    <scope>NUCLEOTIDE SEQUENCE [LARGE SCALE GENOMIC DNA]</scope>
    <source>
        <strain evidence="1 2">SY-01</strain>
    </source>
</reference>
<dbReference type="RefSeq" id="WP_135390429.1">
    <property type="nucleotide sequence ID" value="NZ_PGGK01000016.1"/>
</dbReference>
<evidence type="ECO:0000313" key="2">
    <source>
        <dbReference type="Proteomes" id="UP000297295"/>
    </source>
</evidence>
<dbReference type="OrthoDB" id="125208at2157"/>
<protein>
    <submittedName>
        <fullName evidence="1">Uncharacterized protein</fullName>
    </submittedName>
</protein>
<name>A0A4E0PUY1_9EURY</name>
<evidence type="ECO:0000313" key="1">
    <source>
        <dbReference type="EMBL" id="TGC07406.1"/>
    </source>
</evidence>
<dbReference type="AlphaFoldDB" id="A0A4E0PUY1"/>